<dbReference type="KEGG" id="lala:AB8B28_06980"/>
<evidence type="ECO:0000313" key="1">
    <source>
        <dbReference type="EMBL" id="XDU61365.1"/>
    </source>
</evidence>
<evidence type="ECO:0000313" key="5">
    <source>
        <dbReference type="EMBL" id="XDU62268.1"/>
    </source>
</evidence>
<dbReference type="KEGG" id="lala:AB8B28_06780"/>
<protein>
    <recommendedName>
        <fullName evidence="9">Transposase</fullName>
    </recommendedName>
</protein>
<dbReference type="KEGG" id="lala:AB8B28_08855"/>
<evidence type="ECO:0008006" key="9">
    <source>
        <dbReference type="Google" id="ProtNLM"/>
    </source>
</evidence>
<dbReference type="EMBL" id="CP165647">
    <property type="protein sequence ID" value="XDU61843.1"/>
    <property type="molecule type" value="Genomic_DNA"/>
</dbReference>
<evidence type="ECO:0000313" key="7">
    <source>
        <dbReference type="EMBL" id="XDU62763.1"/>
    </source>
</evidence>
<evidence type="ECO:0000313" key="6">
    <source>
        <dbReference type="EMBL" id="XDU62709.1"/>
    </source>
</evidence>
<dbReference type="EMBL" id="CP165647">
    <property type="protein sequence ID" value="XDU62879.1"/>
    <property type="molecule type" value="Genomic_DNA"/>
</dbReference>
<dbReference type="EMBL" id="CP165647">
    <property type="protein sequence ID" value="XDU62268.1"/>
    <property type="molecule type" value="Genomic_DNA"/>
</dbReference>
<dbReference type="KEGG" id="lala:AB8B28_09305"/>
<dbReference type="KEGG" id="lala:AB8B28_03235"/>
<dbReference type="EMBL" id="CP165647">
    <property type="protein sequence ID" value="XDU61403.1"/>
    <property type="molecule type" value="Genomic_DNA"/>
</dbReference>
<dbReference type="EMBL" id="CP165647">
    <property type="protein sequence ID" value="XDU62709.1"/>
    <property type="molecule type" value="Genomic_DNA"/>
</dbReference>
<dbReference type="KEGG" id="lala:AB8B28_02250"/>
<dbReference type="AlphaFoldDB" id="A0AB39V3C7"/>
<gene>
    <name evidence="6" type="ORF">AB8B28_02250</name>
    <name evidence="7" type="ORF">AB8B28_02565</name>
    <name evidence="8" type="ORF">AB8B28_03235</name>
    <name evidence="1" type="ORF">AB8B28_06780</name>
    <name evidence="2" type="ORF">AB8B28_06980</name>
    <name evidence="3" type="ORF">AB8B28_08855</name>
    <name evidence="4" type="ORF">AB8B28_09305</name>
    <name evidence="5" type="ORF">AB8B28_11700</name>
</gene>
<proteinExistence type="predicted"/>
<dbReference type="EMBL" id="CP165647">
    <property type="protein sequence ID" value="XDU61757.1"/>
    <property type="molecule type" value="Genomic_DNA"/>
</dbReference>
<evidence type="ECO:0000313" key="8">
    <source>
        <dbReference type="EMBL" id="XDU62879.1"/>
    </source>
</evidence>
<dbReference type="KEGG" id="lala:AB8B28_11700"/>
<reference evidence="3" key="1">
    <citation type="submission" date="2024-07" db="EMBL/GenBank/DDBJ databases">
        <authorList>
            <person name="Li X.-J."/>
            <person name="Wang X."/>
        </authorList>
    </citation>
    <scope>NUCLEOTIDE SEQUENCE</scope>
    <source>
        <strain evidence="3">HSP-536</strain>
    </source>
</reference>
<organism evidence="3">
    <name type="scientific">Leptotrichia alba</name>
    <dbReference type="NCBI Taxonomy" id="3239304"/>
    <lineage>
        <taxon>Bacteria</taxon>
        <taxon>Fusobacteriati</taxon>
        <taxon>Fusobacteriota</taxon>
        <taxon>Fusobacteriia</taxon>
        <taxon>Fusobacteriales</taxon>
        <taxon>Leptotrichiaceae</taxon>
        <taxon>Leptotrichia</taxon>
    </lineage>
</organism>
<evidence type="ECO:0000313" key="2">
    <source>
        <dbReference type="EMBL" id="XDU61403.1"/>
    </source>
</evidence>
<dbReference type="RefSeq" id="WP_369714881.1">
    <property type="nucleotide sequence ID" value="NZ_CP165647.1"/>
</dbReference>
<dbReference type="EMBL" id="CP165647">
    <property type="protein sequence ID" value="XDU61365.1"/>
    <property type="molecule type" value="Genomic_DNA"/>
</dbReference>
<name>A0AB39V3C7_9FUSO</name>
<dbReference type="EMBL" id="CP165647">
    <property type="protein sequence ID" value="XDU62763.1"/>
    <property type="molecule type" value="Genomic_DNA"/>
</dbReference>
<sequence>MKQAAYPGEKVQIDIKYVPRECICFGMNDQNYYQITAIDEYTRKRY</sequence>
<accession>A0AB39V3C7</accession>
<dbReference type="KEGG" id="lala:AB8B28_02565"/>
<evidence type="ECO:0000313" key="3">
    <source>
        <dbReference type="EMBL" id="XDU61757.1"/>
    </source>
</evidence>
<evidence type="ECO:0000313" key="4">
    <source>
        <dbReference type="EMBL" id="XDU61843.1"/>
    </source>
</evidence>